<reference evidence="3 4" key="1">
    <citation type="submission" date="2024-01" db="EMBL/GenBank/DDBJ databases">
        <title>Genome assemblies of Stephania.</title>
        <authorList>
            <person name="Yang L."/>
        </authorList>
    </citation>
    <scope>NUCLEOTIDE SEQUENCE [LARGE SCALE GENOMIC DNA]</scope>
    <source>
        <strain evidence="3">JXDWG</strain>
        <tissue evidence="3">Leaf</tissue>
    </source>
</reference>
<keyword evidence="4" id="KW-1185">Reference proteome</keyword>
<feature type="region of interest" description="Disordered" evidence="1">
    <location>
        <begin position="118"/>
        <end position="154"/>
    </location>
</feature>
<dbReference type="EMBL" id="JBBNAG010000005">
    <property type="protein sequence ID" value="KAK9133500.1"/>
    <property type="molecule type" value="Genomic_DNA"/>
</dbReference>
<evidence type="ECO:0000313" key="4">
    <source>
        <dbReference type="Proteomes" id="UP001419268"/>
    </source>
</evidence>
<keyword evidence="2" id="KW-1133">Transmembrane helix</keyword>
<evidence type="ECO:0000256" key="1">
    <source>
        <dbReference type="SAM" id="MobiDB-lite"/>
    </source>
</evidence>
<proteinExistence type="predicted"/>
<gene>
    <name evidence="3" type="ORF">Scep_013028</name>
</gene>
<dbReference type="AlphaFoldDB" id="A0AAP0JIA9"/>
<keyword evidence="2" id="KW-0472">Membrane</keyword>
<comment type="caution">
    <text evidence="3">The sequence shown here is derived from an EMBL/GenBank/DDBJ whole genome shotgun (WGS) entry which is preliminary data.</text>
</comment>
<sequence>MRSRRRAAGHACLALRALVSTRRRASRTTPPCAAARALCRIIRFAMRLPSARFVLSPLARKPSRSTVQPRAPEAAAATAGVVAVDAAIAAATTRHLSSSISSPRAHYFVVVRSPRRSSTPSAAAAAAPNRAPSLRREYTSPQSRRRHSSIHASDRSDNAIVSFTASLPLPSRHRCHADAAVVTAAPPLAGAAARRRYSCFRRRLPCAPPPPRLHRAAAQPACCPSSALPCVVVQLAAVSPALAGRAAPPSNLAAPEPPLPAAVVAVDVATAAATPPPLLSISSPRSHYCCRSFSAPIVHATALPPRSRRATSLRLVIVLLAVGVVVGVVAMEAELPWPTERGTGKWQRDLPCHQNPFGVGVGSQPQRLAKKKKKERNRVAALFLARR</sequence>
<evidence type="ECO:0000256" key="2">
    <source>
        <dbReference type="SAM" id="Phobius"/>
    </source>
</evidence>
<feature type="transmembrane region" description="Helical" evidence="2">
    <location>
        <begin position="313"/>
        <end position="331"/>
    </location>
</feature>
<dbReference type="Proteomes" id="UP001419268">
    <property type="component" value="Unassembled WGS sequence"/>
</dbReference>
<keyword evidence="2" id="KW-0812">Transmembrane</keyword>
<organism evidence="3 4">
    <name type="scientific">Stephania cephalantha</name>
    <dbReference type="NCBI Taxonomy" id="152367"/>
    <lineage>
        <taxon>Eukaryota</taxon>
        <taxon>Viridiplantae</taxon>
        <taxon>Streptophyta</taxon>
        <taxon>Embryophyta</taxon>
        <taxon>Tracheophyta</taxon>
        <taxon>Spermatophyta</taxon>
        <taxon>Magnoliopsida</taxon>
        <taxon>Ranunculales</taxon>
        <taxon>Menispermaceae</taxon>
        <taxon>Menispermoideae</taxon>
        <taxon>Cissampelideae</taxon>
        <taxon>Stephania</taxon>
    </lineage>
</organism>
<protein>
    <submittedName>
        <fullName evidence="3">Uncharacterized protein</fullName>
    </submittedName>
</protein>
<accession>A0AAP0JIA9</accession>
<evidence type="ECO:0000313" key="3">
    <source>
        <dbReference type="EMBL" id="KAK9133500.1"/>
    </source>
</evidence>
<feature type="compositionally biased region" description="Low complexity" evidence="1">
    <location>
        <begin position="118"/>
        <end position="132"/>
    </location>
</feature>
<name>A0AAP0JIA9_9MAGN</name>